<dbReference type="EMBL" id="FZNP01000026">
    <property type="protein sequence ID" value="SNS71961.1"/>
    <property type="molecule type" value="Genomic_DNA"/>
</dbReference>
<evidence type="ECO:0000313" key="2">
    <source>
        <dbReference type="Proteomes" id="UP000198420"/>
    </source>
</evidence>
<dbReference type="RefSeq" id="WP_089316711.1">
    <property type="nucleotide sequence ID" value="NZ_FZNP01000026.1"/>
</dbReference>
<keyword evidence="2" id="KW-1185">Reference proteome</keyword>
<evidence type="ECO:0000313" key="1">
    <source>
        <dbReference type="EMBL" id="SNS71961.1"/>
    </source>
</evidence>
<name>A0A239GSM5_9ACTN</name>
<gene>
    <name evidence="1" type="ORF">SAMN06265355_1266</name>
</gene>
<accession>A0A239GSM5</accession>
<dbReference type="AlphaFoldDB" id="A0A239GSM5"/>
<dbReference type="Proteomes" id="UP000198420">
    <property type="component" value="Unassembled WGS sequence"/>
</dbReference>
<organism evidence="1 2">
    <name type="scientific">Actinomadura mexicana</name>
    <dbReference type="NCBI Taxonomy" id="134959"/>
    <lineage>
        <taxon>Bacteria</taxon>
        <taxon>Bacillati</taxon>
        <taxon>Actinomycetota</taxon>
        <taxon>Actinomycetes</taxon>
        <taxon>Streptosporangiales</taxon>
        <taxon>Thermomonosporaceae</taxon>
        <taxon>Actinomadura</taxon>
    </lineage>
</organism>
<proteinExistence type="predicted"/>
<sequence length="106" mass="11719">MTRPQPPTRILVTTITPETNGYTGICLVCFEPHTVAIGDYLALGEWAREHTCNPERAAVVADLIGDRIARCLYCGSTDVYETRVLVDDRHQDMALQCGACHGVWAQ</sequence>
<protein>
    <submittedName>
        <fullName evidence="1">Uncharacterized protein</fullName>
    </submittedName>
</protein>
<dbReference type="OrthoDB" id="3476003at2"/>
<reference evidence="2" key="1">
    <citation type="submission" date="2017-06" db="EMBL/GenBank/DDBJ databases">
        <authorList>
            <person name="Varghese N."/>
            <person name="Submissions S."/>
        </authorList>
    </citation>
    <scope>NUCLEOTIDE SEQUENCE [LARGE SCALE GENOMIC DNA]</scope>
    <source>
        <strain evidence="2">DSM 44485</strain>
    </source>
</reference>